<name>A0ABV9VFI0_STRAZ</name>
<dbReference type="SUPFAM" id="SSF53335">
    <property type="entry name" value="S-adenosyl-L-methionine-dependent methyltransferases"/>
    <property type="match status" value="1"/>
</dbReference>
<dbReference type="InterPro" id="IPR006764">
    <property type="entry name" value="SAM_dep_MeTrfase_SAV2177_type"/>
</dbReference>
<dbReference type="GO" id="GO:0032259">
    <property type="term" value="P:methylation"/>
    <property type="evidence" value="ECO:0007669"/>
    <property type="project" value="UniProtKB-KW"/>
</dbReference>
<keyword evidence="1" id="KW-0489">Methyltransferase</keyword>
<dbReference type="Pfam" id="PF04672">
    <property type="entry name" value="Methyltransf_19"/>
    <property type="match status" value="1"/>
</dbReference>
<reference evidence="2" key="1">
    <citation type="journal article" date="2019" name="Int. J. Syst. Evol. Microbiol.">
        <title>The Global Catalogue of Microorganisms (GCM) 10K type strain sequencing project: providing services to taxonomists for standard genome sequencing and annotation.</title>
        <authorList>
            <consortium name="The Broad Institute Genomics Platform"/>
            <consortium name="The Broad Institute Genome Sequencing Center for Infectious Disease"/>
            <person name="Wu L."/>
            <person name="Ma J."/>
        </authorList>
    </citation>
    <scope>NUCLEOTIDE SEQUENCE [LARGE SCALE GENOMIC DNA]</scope>
    <source>
        <strain evidence="2">ICMP 257</strain>
    </source>
</reference>
<evidence type="ECO:0000313" key="2">
    <source>
        <dbReference type="Proteomes" id="UP001595908"/>
    </source>
</evidence>
<dbReference type="EC" id="2.1.1.-" evidence="1"/>
<dbReference type="InterPro" id="IPR029063">
    <property type="entry name" value="SAM-dependent_MTases_sf"/>
</dbReference>
<proteinExistence type="predicted"/>
<dbReference type="Gene3D" id="3.40.50.150">
    <property type="entry name" value="Vaccinia Virus protein VP39"/>
    <property type="match status" value="1"/>
</dbReference>
<protein>
    <submittedName>
        <fullName evidence="1">SAM-dependent methyltransferase</fullName>
        <ecNumber evidence="1">2.1.1.-</ecNumber>
    </submittedName>
</protein>
<accession>A0ABV9VFI0</accession>
<keyword evidence="2" id="KW-1185">Reference proteome</keyword>
<dbReference type="RefSeq" id="WP_033303705.1">
    <property type="nucleotide sequence ID" value="NZ_JBHSJE010000011.1"/>
</dbReference>
<dbReference type="EMBL" id="JBHSJE010000011">
    <property type="protein sequence ID" value="MFC4982481.1"/>
    <property type="molecule type" value="Genomic_DNA"/>
</dbReference>
<dbReference type="GeneID" id="31235788"/>
<evidence type="ECO:0000313" key="1">
    <source>
        <dbReference type="EMBL" id="MFC4982481.1"/>
    </source>
</evidence>
<gene>
    <name evidence="1" type="ORF">ACFPL4_29750</name>
</gene>
<sequence length="275" mass="30100">MSDQQQPSVSPAAVPVSERIDTTRPHSARFWNYFVGGKDNYEVDREIGDQIRTLFPGLVDVAVAGRQFLRRSVRHLVEERGIRQFLDIGTGLPTADNTHQVAQSLAPDARIVYVDNDPLVLAHARALLTSTPEGVTDYVHADLYRPETVLAQAAKTLDFDRPVALMLLGILGHADDFDQARDVVGRLMAGLPSGSHLVVYDGTRTSEGMIAAEKAYIESGAVPYYVREPEQIATLFDGLQWVEPGFVRLSEWHPDAESATVPADVDAFGGAGYKA</sequence>
<dbReference type="PIRSF" id="PIRSF017393">
    <property type="entry name" value="MTase_SAV2177"/>
    <property type="match status" value="1"/>
</dbReference>
<dbReference type="GO" id="GO:0008168">
    <property type="term" value="F:methyltransferase activity"/>
    <property type="evidence" value="ECO:0007669"/>
    <property type="project" value="UniProtKB-KW"/>
</dbReference>
<comment type="caution">
    <text evidence="1">The sequence shown here is derived from an EMBL/GenBank/DDBJ whole genome shotgun (WGS) entry which is preliminary data.</text>
</comment>
<organism evidence="1 2">
    <name type="scientific">Streptomyces atroolivaceus</name>
    <dbReference type="NCBI Taxonomy" id="66869"/>
    <lineage>
        <taxon>Bacteria</taxon>
        <taxon>Bacillati</taxon>
        <taxon>Actinomycetota</taxon>
        <taxon>Actinomycetes</taxon>
        <taxon>Kitasatosporales</taxon>
        <taxon>Streptomycetaceae</taxon>
        <taxon>Streptomyces</taxon>
    </lineage>
</organism>
<dbReference type="Proteomes" id="UP001595908">
    <property type="component" value="Unassembled WGS sequence"/>
</dbReference>
<keyword evidence="1" id="KW-0808">Transferase</keyword>